<dbReference type="EMBL" id="JBJKBG010000005">
    <property type="protein sequence ID" value="KAL3738445.1"/>
    <property type="molecule type" value="Genomic_DNA"/>
</dbReference>
<dbReference type="GO" id="GO:0008168">
    <property type="term" value="F:methyltransferase activity"/>
    <property type="evidence" value="ECO:0007669"/>
    <property type="project" value="UniProtKB-KW"/>
</dbReference>
<dbReference type="GO" id="GO:0032259">
    <property type="term" value="P:methylation"/>
    <property type="evidence" value="ECO:0007669"/>
    <property type="project" value="UniProtKB-KW"/>
</dbReference>
<evidence type="ECO:0000313" key="6">
    <source>
        <dbReference type="Proteomes" id="UP001634007"/>
    </source>
</evidence>
<dbReference type="SUPFAM" id="SSF46785">
    <property type="entry name" value="Winged helix' DNA-binding domain"/>
    <property type="match status" value="1"/>
</dbReference>
<accession>A0ABD3KEY1</accession>
<dbReference type="Gene3D" id="1.10.10.10">
    <property type="entry name" value="Winged helix-like DNA-binding domain superfamily/Winged helix DNA-binding domain"/>
    <property type="match status" value="1"/>
</dbReference>
<evidence type="ECO:0000256" key="1">
    <source>
        <dbReference type="ARBA" id="ARBA00022603"/>
    </source>
</evidence>
<keyword evidence="2" id="KW-0808">Transferase</keyword>
<dbReference type="AlphaFoldDB" id="A0ABD3KEY1"/>
<comment type="caution">
    <text evidence="5">The sequence shown here is derived from an EMBL/GenBank/DDBJ whole genome shotgun (WGS) entry which is preliminary data.</text>
</comment>
<dbReference type="InterPro" id="IPR012967">
    <property type="entry name" value="COMT_dimerisation"/>
</dbReference>
<dbReference type="InterPro" id="IPR036388">
    <property type="entry name" value="WH-like_DNA-bd_sf"/>
</dbReference>
<protein>
    <recommendedName>
        <fullName evidence="4">O-methyltransferase dimerisation domain-containing protein</fullName>
    </recommendedName>
</protein>
<dbReference type="Proteomes" id="UP001634007">
    <property type="component" value="Unassembled WGS sequence"/>
</dbReference>
<keyword evidence="6" id="KW-1185">Reference proteome</keyword>
<name>A0ABD3KEY1_EUCGL</name>
<feature type="domain" description="O-methyltransferase dimerisation" evidence="4">
    <location>
        <begin position="20"/>
        <end position="111"/>
    </location>
</feature>
<keyword evidence="3" id="KW-0949">S-adenosyl-L-methionine</keyword>
<proteinExistence type="predicted"/>
<dbReference type="Pfam" id="PF08100">
    <property type="entry name" value="Dimerisation"/>
    <property type="match status" value="1"/>
</dbReference>
<gene>
    <name evidence="5" type="ORF">ACJRO7_019909</name>
</gene>
<reference evidence="5 6" key="1">
    <citation type="submission" date="2024-11" db="EMBL/GenBank/DDBJ databases">
        <title>Chromosome-level genome assembly of Eucalyptus globulus Labill. provides insights into its genome evolution.</title>
        <authorList>
            <person name="Li X."/>
        </authorList>
    </citation>
    <scope>NUCLEOTIDE SEQUENCE [LARGE SCALE GENOMIC DNA]</scope>
    <source>
        <strain evidence="5">CL2024</strain>
        <tissue evidence="5">Fresh tender leaves</tissue>
    </source>
</reference>
<evidence type="ECO:0000256" key="3">
    <source>
        <dbReference type="ARBA" id="ARBA00022691"/>
    </source>
</evidence>
<evidence type="ECO:0000256" key="2">
    <source>
        <dbReference type="ARBA" id="ARBA00022679"/>
    </source>
</evidence>
<evidence type="ECO:0000259" key="4">
    <source>
        <dbReference type="Pfam" id="PF08100"/>
    </source>
</evidence>
<sequence length="115" mass="12116">MMASSSSNEDESSSIALYAMQLATSSVVPMVLQATVELGVLEILEREGPDAMLSPSQIASKIPVKNNPEAQDKTRWTKCLASSQATRFSVSLGKDHQGEGGCRVYGLAPVAASIS</sequence>
<dbReference type="FunFam" id="1.10.10.10:FF:000357">
    <property type="entry name" value="Caffeic acid 3-O-methyltransferase"/>
    <property type="match status" value="1"/>
</dbReference>
<evidence type="ECO:0000313" key="5">
    <source>
        <dbReference type="EMBL" id="KAL3738445.1"/>
    </source>
</evidence>
<keyword evidence="1" id="KW-0489">Methyltransferase</keyword>
<organism evidence="5 6">
    <name type="scientific">Eucalyptus globulus</name>
    <name type="common">Tasmanian blue gum</name>
    <dbReference type="NCBI Taxonomy" id="34317"/>
    <lineage>
        <taxon>Eukaryota</taxon>
        <taxon>Viridiplantae</taxon>
        <taxon>Streptophyta</taxon>
        <taxon>Embryophyta</taxon>
        <taxon>Tracheophyta</taxon>
        <taxon>Spermatophyta</taxon>
        <taxon>Magnoliopsida</taxon>
        <taxon>eudicotyledons</taxon>
        <taxon>Gunneridae</taxon>
        <taxon>Pentapetalae</taxon>
        <taxon>rosids</taxon>
        <taxon>malvids</taxon>
        <taxon>Myrtales</taxon>
        <taxon>Myrtaceae</taxon>
        <taxon>Myrtoideae</taxon>
        <taxon>Eucalypteae</taxon>
        <taxon>Eucalyptus</taxon>
    </lineage>
</organism>
<dbReference type="InterPro" id="IPR036390">
    <property type="entry name" value="WH_DNA-bd_sf"/>
</dbReference>